<dbReference type="AlphaFoldDB" id="A0A835CQ81"/>
<proteinExistence type="inferred from homology"/>
<dbReference type="EMBL" id="JACMRX010000003">
    <property type="protein sequence ID" value="KAF7992624.1"/>
    <property type="molecule type" value="Genomic_DNA"/>
</dbReference>
<comment type="caution">
    <text evidence="5">The sequence shown here is derived from an EMBL/GenBank/DDBJ whole genome shotgun (WGS) entry which is preliminary data.</text>
</comment>
<feature type="chain" id="PRO_5032308096" description="Peptidase S1 domain-containing protein" evidence="3">
    <location>
        <begin position="19"/>
        <end position="213"/>
    </location>
</feature>
<dbReference type="InterPro" id="IPR001314">
    <property type="entry name" value="Peptidase_S1A"/>
</dbReference>
<dbReference type="GO" id="GO:0004252">
    <property type="term" value="F:serine-type endopeptidase activity"/>
    <property type="evidence" value="ECO:0007669"/>
    <property type="project" value="InterPro"/>
</dbReference>
<dbReference type="InterPro" id="IPR051487">
    <property type="entry name" value="Ser/Thr_Proteases_Immune/Dev"/>
</dbReference>
<name>A0A835CQ81_APHGI</name>
<dbReference type="OrthoDB" id="6380398at2759"/>
<evidence type="ECO:0000313" key="5">
    <source>
        <dbReference type="EMBL" id="KAF7992624.1"/>
    </source>
</evidence>
<dbReference type="InterPro" id="IPR043504">
    <property type="entry name" value="Peptidase_S1_PA_chymotrypsin"/>
</dbReference>
<dbReference type="PRINTS" id="PR00722">
    <property type="entry name" value="CHYMOTRYPSIN"/>
</dbReference>
<organism evidence="5 6">
    <name type="scientific">Aphidius gifuensis</name>
    <name type="common">Parasitoid wasp</name>
    <dbReference type="NCBI Taxonomy" id="684658"/>
    <lineage>
        <taxon>Eukaryota</taxon>
        <taxon>Metazoa</taxon>
        <taxon>Ecdysozoa</taxon>
        <taxon>Arthropoda</taxon>
        <taxon>Hexapoda</taxon>
        <taxon>Insecta</taxon>
        <taxon>Pterygota</taxon>
        <taxon>Neoptera</taxon>
        <taxon>Endopterygota</taxon>
        <taxon>Hymenoptera</taxon>
        <taxon>Apocrita</taxon>
        <taxon>Ichneumonoidea</taxon>
        <taxon>Braconidae</taxon>
        <taxon>Aphidiinae</taxon>
        <taxon>Aphidius</taxon>
    </lineage>
</organism>
<dbReference type="InterPro" id="IPR001254">
    <property type="entry name" value="Trypsin_dom"/>
</dbReference>
<protein>
    <recommendedName>
        <fullName evidence="4">Peptidase S1 domain-containing protein</fullName>
    </recommendedName>
</protein>
<evidence type="ECO:0000259" key="4">
    <source>
        <dbReference type="PROSITE" id="PS50240"/>
    </source>
</evidence>
<keyword evidence="3" id="KW-0732">Signal</keyword>
<gene>
    <name evidence="5" type="ORF">HCN44_004968</name>
</gene>
<keyword evidence="6" id="KW-1185">Reference proteome</keyword>
<reference evidence="5 6" key="1">
    <citation type="submission" date="2020-08" db="EMBL/GenBank/DDBJ databases">
        <title>Aphidius gifuensis genome sequencing and assembly.</title>
        <authorList>
            <person name="Du Z."/>
        </authorList>
    </citation>
    <scope>NUCLEOTIDE SEQUENCE [LARGE SCALE GENOMIC DNA]</scope>
    <source>
        <strain evidence="5">YNYX2018</strain>
        <tissue evidence="5">Adults</tissue>
    </source>
</reference>
<dbReference type="FunFam" id="2.40.10.10:FF:000068">
    <property type="entry name" value="transmembrane protease serine 2"/>
    <property type="match status" value="1"/>
</dbReference>
<feature type="domain" description="Peptidase S1" evidence="4">
    <location>
        <begin position="24"/>
        <end position="197"/>
    </location>
</feature>
<dbReference type="Gene3D" id="2.40.10.10">
    <property type="entry name" value="Trypsin-like serine proteases"/>
    <property type="match status" value="1"/>
</dbReference>
<keyword evidence="1" id="KW-1015">Disulfide bond</keyword>
<dbReference type="InterPro" id="IPR009003">
    <property type="entry name" value="Peptidase_S1_PA"/>
</dbReference>
<dbReference type="PROSITE" id="PS50240">
    <property type="entry name" value="TRYPSIN_DOM"/>
    <property type="match status" value="1"/>
</dbReference>
<evidence type="ECO:0000313" key="6">
    <source>
        <dbReference type="Proteomes" id="UP000639338"/>
    </source>
</evidence>
<dbReference type="GO" id="GO:0006508">
    <property type="term" value="P:proteolysis"/>
    <property type="evidence" value="ECO:0007669"/>
    <property type="project" value="InterPro"/>
</dbReference>
<dbReference type="PANTHER" id="PTHR24256">
    <property type="entry name" value="TRYPTASE-RELATED"/>
    <property type="match status" value="1"/>
</dbReference>
<dbReference type="Proteomes" id="UP000639338">
    <property type="component" value="Unassembled WGS sequence"/>
</dbReference>
<sequence>MNIFQFTLFLFTIILCNGKKTNKIIRGVIKPIEDYPHIVSIKNNNHHVCSGNLVSSLHVLTAASCVVFDAGHVIVSNVIIIAGTNDKLNTLNNGQIRNVKYVVYHEKYNHQQLWNNDVAILKLEKPVYFNNYVNKITLSTYFETQHNSLVTHFDTVGWGDNPTAINYLQHIQLKKIDKISCVKLFAINLINLHQSCAKVMWPSQAVTMVIIII</sequence>
<dbReference type="SUPFAM" id="SSF50494">
    <property type="entry name" value="Trypsin-like serine proteases"/>
    <property type="match status" value="1"/>
</dbReference>
<dbReference type="Pfam" id="PF00089">
    <property type="entry name" value="Trypsin"/>
    <property type="match status" value="1"/>
</dbReference>
<dbReference type="SMART" id="SM00020">
    <property type="entry name" value="Tryp_SPc"/>
    <property type="match status" value="1"/>
</dbReference>
<evidence type="ECO:0000256" key="2">
    <source>
        <dbReference type="ARBA" id="ARBA00024195"/>
    </source>
</evidence>
<comment type="similarity">
    <text evidence="2">Belongs to the peptidase S1 family. CLIP subfamily.</text>
</comment>
<evidence type="ECO:0000256" key="1">
    <source>
        <dbReference type="ARBA" id="ARBA00023157"/>
    </source>
</evidence>
<feature type="signal peptide" evidence="3">
    <location>
        <begin position="1"/>
        <end position="18"/>
    </location>
</feature>
<accession>A0A835CQ81</accession>
<evidence type="ECO:0000256" key="3">
    <source>
        <dbReference type="SAM" id="SignalP"/>
    </source>
</evidence>